<organism evidence="3 4">
    <name type="scientific">Paralvinella palmiformis</name>
    <dbReference type="NCBI Taxonomy" id="53620"/>
    <lineage>
        <taxon>Eukaryota</taxon>
        <taxon>Metazoa</taxon>
        <taxon>Spiralia</taxon>
        <taxon>Lophotrochozoa</taxon>
        <taxon>Annelida</taxon>
        <taxon>Polychaeta</taxon>
        <taxon>Sedentaria</taxon>
        <taxon>Canalipalpata</taxon>
        <taxon>Terebellida</taxon>
        <taxon>Terebelliformia</taxon>
        <taxon>Alvinellidae</taxon>
        <taxon>Paralvinella</taxon>
    </lineage>
</organism>
<sequence>MWMWPFPEWVIEQAKHNSILKGLIAGFNLDDSDLASILDRFKDEKLLLGIRNIPDYHEKDDWIVSDDALRGMSLLVEREIPYHVLCNSPRYWKYIPDLLKQFPQHKFAIDHMGKPVFEDQVNSGWDEWIGEIAKYPNVFCKLSSQFFPHTGPFTEKEKRGEFSEDQKKYVKKCVELFGVDRCMFASDWPVCAEFGGIASPRDMYVTAQALLNHLTADERQKIFGGNCAKFYNLDLH</sequence>
<dbReference type="PANTHER" id="PTHR43569">
    <property type="entry name" value="AMIDOHYDROLASE"/>
    <property type="match status" value="1"/>
</dbReference>
<proteinExistence type="inferred from homology"/>
<dbReference type="Proteomes" id="UP001208570">
    <property type="component" value="Unassembled WGS sequence"/>
</dbReference>
<comment type="caution">
    <text evidence="3">The sequence shown here is derived from an EMBL/GenBank/DDBJ whole genome shotgun (WGS) entry which is preliminary data.</text>
</comment>
<dbReference type="GO" id="GO:0016787">
    <property type="term" value="F:hydrolase activity"/>
    <property type="evidence" value="ECO:0007669"/>
    <property type="project" value="InterPro"/>
</dbReference>
<dbReference type="Gene3D" id="3.20.20.140">
    <property type="entry name" value="Metal-dependent hydrolases"/>
    <property type="match status" value="1"/>
</dbReference>
<dbReference type="EMBL" id="JAODUP010000246">
    <property type="protein sequence ID" value="KAK2155185.1"/>
    <property type="molecule type" value="Genomic_DNA"/>
</dbReference>
<evidence type="ECO:0000313" key="4">
    <source>
        <dbReference type="Proteomes" id="UP001208570"/>
    </source>
</evidence>
<dbReference type="AlphaFoldDB" id="A0AAD9N3B7"/>
<keyword evidence="4" id="KW-1185">Reference proteome</keyword>
<feature type="domain" description="Amidohydrolase-related" evidence="2">
    <location>
        <begin position="11"/>
        <end position="233"/>
    </location>
</feature>
<accession>A0AAD9N3B7</accession>
<dbReference type="InterPro" id="IPR006680">
    <property type="entry name" value="Amidohydro-rel"/>
</dbReference>
<dbReference type="InterPro" id="IPR032466">
    <property type="entry name" value="Metal_Hydrolase"/>
</dbReference>
<evidence type="ECO:0000259" key="2">
    <source>
        <dbReference type="Pfam" id="PF04909"/>
    </source>
</evidence>
<dbReference type="InterPro" id="IPR052350">
    <property type="entry name" value="Metallo-dep_Lactonases"/>
</dbReference>
<gene>
    <name evidence="3" type="ORF">LSH36_246g00014</name>
</gene>
<dbReference type="PANTHER" id="PTHR43569:SF2">
    <property type="entry name" value="AMIDOHYDROLASE-RELATED DOMAIN-CONTAINING PROTEIN"/>
    <property type="match status" value="1"/>
</dbReference>
<dbReference type="Pfam" id="PF04909">
    <property type="entry name" value="Amidohydro_2"/>
    <property type="match status" value="1"/>
</dbReference>
<comment type="similarity">
    <text evidence="1">Belongs to the metallo-dependent hydrolases superfamily.</text>
</comment>
<reference evidence="3" key="1">
    <citation type="journal article" date="2023" name="Mol. Biol. Evol.">
        <title>Third-Generation Sequencing Reveals the Adaptive Role of the Epigenome in Three Deep-Sea Polychaetes.</title>
        <authorList>
            <person name="Perez M."/>
            <person name="Aroh O."/>
            <person name="Sun Y."/>
            <person name="Lan Y."/>
            <person name="Juniper S.K."/>
            <person name="Young C.R."/>
            <person name="Angers B."/>
            <person name="Qian P.Y."/>
        </authorList>
    </citation>
    <scope>NUCLEOTIDE SEQUENCE</scope>
    <source>
        <strain evidence="3">P08H-3</strain>
    </source>
</reference>
<evidence type="ECO:0000313" key="3">
    <source>
        <dbReference type="EMBL" id="KAK2155185.1"/>
    </source>
</evidence>
<evidence type="ECO:0000256" key="1">
    <source>
        <dbReference type="ARBA" id="ARBA00038310"/>
    </source>
</evidence>
<name>A0AAD9N3B7_9ANNE</name>
<dbReference type="SUPFAM" id="SSF51556">
    <property type="entry name" value="Metallo-dependent hydrolases"/>
    <property type="match status" value="1"/>
</dbReference>
<protein>
    <recommendedName>
        <fullName evidence="2">Amidohydrolase-related domain-containing protein</fullName>
    </recommendedName>
</protein>